<dbReference type="Proteomes" id="UP000665020">
    <property type="component" value="Chromosome"/>
</dbReference>
<feature type="domain" description="Glycosyl hydrolase family 36 N-terminal" evidence="1">
    <location>
        <begin position="2"/>
        <end position="24"/>
    </location>
</feature>
<name>A0A8A7KDZ4_9FIRM</name>
<protein>
    <recommendedName>
        <fullName evidence="1">Glycosyl hydrolase family 36 N-terminal domain-containing protein</fullName>
    </recommendedName>
</protein>
<keyword evidence="3" id="KW-1185">Reference proteome</keyword>
<reference evidence="2" key="1">
    <citation type="submission" date="2019-12" db="EMBL/GenBank/DDBJ databases">
        <authorList>
            <person name="zhang j."/>
            <person name="sun C.M."/>
        </authorList>
    </citation>
    <scope>NUCLEOTIDE SEQUENCE</scope>
    <source>
        <strain evidence="2">NS-1</strain>
    </source>
</reference>
<dbReference type="AlphaFoldDB" id="A0A8A7KDZ4"/>
<sequence length="24" mass="2746">MGEVYGISLIYSGNFIARVELNHY</sequence>
<evidence type="ECO:0000313" key="2">
    <source>
        <dbReference type="EMBL" id="QTM00017.1"/>
    </source>
</evidence>
<proteinExistence type="predicted"/>
<organism evidence="2 3">
    <name type="scientific">Iocasia fonsfrigidae</name>
    <dbReference type="NCBI Taxonomy" id="2682810"/>
    <lineage>
        <taxon>Bacteria</taxon>
        <taxon>Bacillati</taxon>
        <taxon>Bacillota</taxon>
        <taxon>Clostridia</taxon>
        <taxon>Halanaerobiales</taxon>
        <taxon>Halanaerobiaceae</taxon>
        <taxon>Iocasia</taxon>
    </lineage>
</organism>
<dbReference type="InterPro" id="IPR031704">
    <property type="entry name" value="Glyco_hydro_36_N"/>
</dbReference>
<dbReference type="Pfam" id="PF16875">
    <property type="entry name" value="Glyco_hydro_36N"/>
    <property type="match status" value="1"/>
</dbReference>
<evidence type="ECO:0000259" key="1">
    <source>
        <dbReference type="Pfam" id="PF16875"/>
    </source>
</evidence>
<dbReference type="EMBL" id="CP046640">
    <property type="protein sequence ID" value="QTM00017.1"/>
    <property type="molecule type" value="Genomic_DNA"/>
</dbReference>
<evidence type="ECO:0000313" key="3">
    <source>
        <dbReference type="Proteomes" id="UP000665020"/>
    </source>
</evidence>
<accession>A0A8A7KDZ4</accession>
<dbReference type="KEGG" id="ifn:GM661_11940"/>
<gene>
    <name evidence="2" type="ORF">GM661_11940</name>
</gene>
<dbReference type="RefSeq" id="WP_407929669.1">
    <property type="nucleotide sequence ID" value="NZ_CP046640.1"/>
</dbReference>